<dbReference type="GO" id="GO:0005576">
    <property type="term" value="C:extracellular region"/>
    <property type="evidence" value="ECO:0007669"/>
    <property type="project" value="UniProtKB-SubCell"/>
</dbReference>
<dbReference type="Pfam" id="PF01060">
    <property type="entry name" value="TTR-52"/>
    <property type="match status" value="1"/>
</dbReference>
<accession>A0A0D6M534</accession>
<evidence type="ECO:0000313" key="7">
    <source>
        <dbReference type="Proteomes" id="UP000054495"/>
    </source>
</evidence>
<keyword evidence="4" id="KW-0732">Signal</keyword>
<evidence type="ECO:0000256" key="5">
    <source>
        <dbReference type="SAM" id="MobiDB-lite"/>
    </source>
</evidence>
<dbReference type="GO" id="GO:0009986">
    <property type="term" value="C:cell surface"/>
    <property type="evidence" value="ECO:0007669"/>
    <property type="project" value="InterPro"/>
</dbReference>
<dbReference type="Gene3D" id="2.60.40.3330">
    <property type="match status" value="1"/>
</dbReference>
<evidence type="ECO:0000256" key="1">
    <source>
        <dbReference type="ARBA" id="ARBA00004613"/>
    </source>
</evidence>
<evidence type="ECO:0000256" key="4">
    <source>
        <dbReference type="ARBA" id="ARBA00022729"/>
    </source>
</evidence>
<reference evidence="6 7" key="1">
    <citation type="submission" date="2013-05" db="EMBL/GenBank/DDBJ databases">
        <title>Draft genome of the parasitic nematode Anyclostoma ceylanicum.</title>
        <authorList>
            <person name="Mitreva M."/>
        </authorList>
    </citation>
    <scope>NUCLEOTIDE SEQUENCE [LARGE SCALE GENOMIC DNA]</scope>
</reference>
<proteinExistence type="inferred from homology"/>
<evidence type="ECO:0000256" key="3">
    <source>
        <dbReference type="ARBA" id="ARBA00022525"/>
    </source>
</evidence>
<comment type="similarity">
    <text evidence="2">Belongs to the nematode transthyretin-like family.</text>
</comment>
<gene>
    <name evidence="6" type="ORF">ANCCEY_05921</name>
</gene>
<dbReference type="Proteomes" id="UP000054495">
    <property type="component" value="Unassembled WGS sequence"/>
</dbReference>
<dbReference type="PANTHER" id="PTHR21700">
    <property type="entry name" value="TRANSTHYRETIN-LIKE FAMILY PROTEIN-RELATED"/>
    <property type="match status" value="1"/>
</dbReference>
<name>A0A0D6M534_9BILA</name>
<dbReference type="InterPro" id="IPR001534">
    <property type="entry name" value="Transthyretin-like"/>
</dbReference>
<sequence length="181" mass="19705">MCGCGRSSSSSSKGESEGNVGDRAFASCRLQQRQPQGSPQIMRSVYFSLLLLPSCAALFGFIGREQSVAVTGRLICNGVPASGVRVKLYDKELTVDSKMGETRTDSNGIFTLSGRKREVTNIDPKVNIYHKCNYYGFCYKKLGISIPSNFITDGGSPRSTYNIGTINLNNRFSGESIDCIN</sequence>
<keyword evidence="3" id="KW-0964">Secreted</keyword>
<protein>
    <submittedName>
        <fullName evidence="6">Transthyretin-like family protein</fullName>
    </submittedName>
</protein>
<dbReference type="AlphaFoldDB" id="A0A0D6M534"/>
<organism evidence="6 7">
    <name type="scientific">Ancylostoma ceylanicum</name>
    <dbReference type="NCBI Taxonomy" id="53326"/>
    <lineage>
        <taxon>Eukaryota</taxon>
        <taxon>Metazoa</taxon>
        <taxon>Ecdysozoa</taxon>
        <taxon>Nematoda</taxon>
        <taxon>Chromadorea</taxon>
        <taxon>Rhabditida</taxon>
        <taxon>Rhabditina</taxon>
        <taxon>Rhabditomorpha</taxon>
        <taxon>Strongyloidea</taxon>
        <taxon>Ancylostomatidae</taxon>
        <taxon>Ancylostomatinae</taxon>
        <taxon>Ancylostoma</taxon>
    </lineage>
</organism>
<dbReference type="PANTHER" id="PTHR21700:SF24">
    <property type="entry name" value="TRANSTHYRETIN-LIKE FAMILY PROTEIN"/>
    <property type="match status" value="1"/>
</dbReference>
<evidence type="ECO:0000313" key="6">
    <source>
        <dbReference type="EMBL" id="EPB75002.1"/>
    </source>
</evidence>
<keyword evidence="7" id="KW-1185">Reference proteome</keyword>
<feature type="region of interest" description="Disordered" evidence="5">
    <location>
        <begin position="1"/>
        <end position="20"/>
    </location>
</feature>
<dbReference type="EMBL" id="KE124919">
    <property type="protein sequence ID" value="EPB75002.1"/>
    <property type="molecule type" value="Genomic_DNA"/>
</dbReference>
<dbReference type="InterPro" id="IPR038479">
    <property type="entry name" value="Transthyretin-like_sf"/>
</dbReference>
<evidence type="ECO:0000256" key="2">
    <source>
        <dbReference type="ARBA" id="ARBA00010112"/>
    </source>
</evidence>
<comment type="subcellular location">
    <subcellularLocation>
        <location evidence="1">Secreted</location>
    </subcellularLocation>
</comment>